<dbReference type="InterPro" id="IPR047688">
    <property type="entry name" value="Endonuc_SmrA"/>
</dbReference>
<comment type="caution">
    <text evidence="2">The sequence shown here is derived from an EMBL/GenBank/DDBJ whole genome shotgun (WGS) entry which is preliminary data.</text>
</comment>
<sequence length="193" mass="22061">MSEEKLLFEQAMEGVTRIRKESRVQLSSPSDTTNILARRMAATNEEVSDQSALTGETDHIEMLDPLDELAFKRPGIQNGVYRNMRLGKYGIEARLDLHRMTVDQARRALYQFVQDCVEQDIRCALITHGKGEGRGQPPVLKSCVAHWLPQLDLIQAFHSAQRHHGGVGATYIMLKKSERKRQDDLERHQKRRG</sequence>
<proteinExistence type="predicted"/>
<dbReference type="PANTHER" id="PTHR35562:SF2">
    <property type="entry name" value="DNA ENDONUCLEASE SMRA-RELATED"/>
    <property type="match status" value="1"/>
</dbReference>
<dbReference type="GO" id="GO:0004520">
    <property type="term" value="F:DNA endonuclease activity"/>
    <property type="evidence" value="ECO:0007669"/>
    <property type="project" value="TreeGrafter"/>
</dbReference>
<protein>
    <submittedName>
        <fullName evidence="2">Smr domain-containing protein</fullName>
    </submittedName>
</protein>
<gene>
    <name evidence="2" type="ORF">GCM10007877_10860</name>
</gene>
<name>A0AA37WNX1_9GAMM</name>
<dbReference type="Proteomes" id="UP001156870">
    <property type="component" value="Unassembled WGS sequence"/>
</dbReference>
<dbReference type="InterPro" id="IPR036063">
    <property type="entry name" value="Smr_dom_sf"/>
</dbReference>
<dbReference type="PANTHER" id="PTHR35562">
    <property type="entry name" value="DNA ENDONUCLEASE SMRA-RELATED"/>
    <property type="match status" value="1"/>
</dbReference>
<dbReference type="SUPFAM" id="SSF160443">
    <property type="entry name" value="SMR domain-like"/>
    <property type="match status" value="1"/>
</dbReference>
<dbReference type="RefSeq" id="WP_232593406.1">
    <property type="nucleotide sequence ID" value="NZ_BSPD01000029.1"/>
</dbReference>
<evidence type="ECO:0000313" key="2">
    <source>
        <dbReference type="EMBL" id="GLS25372.1"/>
    </source>
</evidence>
<dbReference type="SMART" id="SM00463">
    <property type="entry name" value="SMR"/>
    <property type="match status" value="1"/>
</dbReference>
<reference evidence="2 3" key="1">
    <citation type="journal article" date="2014" name="Int. J. Syst. Evol. Microbiol.">
        <title>Complete genome sequence of Corynebacterium casei LMG S-19264T (=DSM 44701T), isolated from a smear-ripened cheese.</title>
        <authorList>
            <consortium name="US DOE Joint Genome Institute (JGI-PGF)"/>
            <person name="Walter F."/>
            <person name="Albersmeier A."/>
            <person name="Kalinowski J."/>
            <person name="Ruckert C."/>
        </authorList>
    </citation>
    <scope>NUCLEOTIDE SEQUENCE [LARGE SCALE GENOMIC DNA]</scope>
    <source>
        <strain evidence="2 3">NBRC 110095</strain>
    </source>
</reference>
<keyword evidence="3" id="KW-1185">Reference proteome</keyword>
<accession>A0AA37WNX1</accession>
<dbReference type="EMBL" id="BSPD01000029">
    <property type="protein sequence ID" value="GLS25372.1"/>
    <property type="molecule type" value="Genomic_DNA"/>
</dbReference>
<dbReference type="NCBIfam" id="NF033154">
    <property type="entry name" value="endonuc_SmrA"/>
    <property type="match status" value="1"/>
</dbReference>
<dbReference type="InterPro" id="IPR002625">
    <property type="entry name" value="Smr_dom"/>
</dbReference>
<feature type="domain" description="Smr" evidence="1">
    <location>
        <begin position="95"/>
        <end position="175"/>
    </location>
</feature>
<dbReference type="Pfam" id="PF01713">
    <property type="entry name" value="Smr"/>
    <property type="match status" value="1"/>
</dbReference>
<dbReference type="AlphaFoldDB" id="A0AA37WNX1"/>
<dbReference type="PROSITE" id="PS50828">
    <property type="entry name" value="SMR"/>
    <property type="match status" value="1"/>
</dbReference>
<organism evidence="2 3">
    <name type="scientific">Marinibactrum halimedae</name>
    <dbReference type="NCBI Taxonomy" id="1444977"/>
    <lineage>
        <taxon>Bacteria</taxon>
        <taxon>Pseudomonadati</taxon>
        <taxon>Pseudomonadota</taxon>
        <taxon>Gammaproteobacteria</taxon>
        <taxon>Cellvibrionales</taxon>
        <taxon>Cellvibrionaceae</taxon>
        <taxon>Marinibactrum</taxon>
    </lineage>
</organism>
<evidence type="ECO:0000313" key="3">
    <source>
        <dbReference type="Proteomes" id="UP001156870"/>
    </source>
</evidence>
<evidence type="ECO:0000259" key="1">
    <source>
        <dbReference type="PROSITE" id="PS50828"/>
    </source>
</evidence>
<dbReference type="Gene3D" id="3.30.1370.110">
    <property type="match status" value="1"/>
</dbReference>